<dbReference type="eggNOG" id="COG2919">
    <property type="taxonomic scope" value="Bacteria"/>
</dbReference>
<evidence type="ECO:0000313" key="2">
    <source>
        <dbReference type="Proteomes" id="UP000004816"/>
    </source>
</evidence>
<dbReference type="AlphaFoldDB" id="U1N970"/>
<evidence type="ECO:0000313" key="1">
    <source>
        <dbReference type="EMBL" id="ERG69348.1"/>
    </source>
</evidence>
<accession>U1N970</accession>
<sequence length="119" mass="13165">MFARRAVVLALVVCGLALTLAGPLRVYLTQQHEMAQLASQERQKQAAIDTLRYQRARRDSNANEIIQARGMGYVFPGETPVQVMLPSHGEQQSVPAAAERKKEGPWYGQVWSSITVPSS</sequence>
<dbReference type="STRING" id="679197.HMPREF9336_04239"/>
<dbReference type="Proteomes" id="UP000004816">
    <property type="component" value="Unassembled WGS sequence"/>
</dbReference>
<comment type="caution">
    <text evidence="1">The sequence shown here is derived from an EMBL/GenBank/DDBJ whole genome shotgun (WGS) entry which is preliminary data.</text>
</comment>
<dbReference type="HOGENOM" id="CLU_085342_3_1_11"/>
<gene>
    <name evidence="1" type="ORF">HMPREF9336_04239</name>
</gene>
<proteinExistence type="predicted"/>
<evidence type="ECO:0008006" key="3">
    <source>
        <dbReference type="Google" id="ProtNLM"/>
    </source>
</evidence>
<protein>
    <recommendedName>
        <fullName evidence="3">Septum formation initiator</fullName>
    </recommendedName>
</protein>
<reference evidence="1 2" key="1">
    <citation type="journal article" date="2011" name="Stand. Genomic Sci.">
        <title>High quality draft genome sequence of Segniliparus rugosus CDC 945(T)= (ATCC BAA-974(T)).</title>
        <authorList>
            <person name="Earl A.M."/>
            <person name="Desjardins C.A."/>
            <person name="Fitzgerald M.G."/>
            <person name="Arachchi H.M."/>
            <person name="Zeng Q."/>
            <person name="Mehta T."/>
            <person name="Griggs A."/>
            <person name="Birren B.W."/>
            <person name="Toney N.C."/>
            <person name="Carr J."/>
            <person name="Posey J."/>
            <person name="Butler W.R."/>
        </authorList>
    </citation>
    <scope>NUCLEOTIDE SEQUENCE [LARGE SCALE GENOMIC DNA]</scope>
    <source>
        <strain evidence="2">ATCC BAA-974 / DSM 45345 / CCUG 50838 / CIP 108380 / JCM 13579 / CDC 945</strain>
    </source>
</reference>
<keyword evidence="2" id="KW-1185">Reference proteome</keyword>
<dbReference type="EMBL" id="ACZI02000002">
    <property type="protein sequence ID" value="ERG69348.1"/>
    <property type="molecule type" value="Genomic_DNA"/>
</dbReference>
<organism evidence="1 2">
    <name type="scientific">Segniliparus rugosus (strain ATCC BAA-974 / DSM 45345 / CCUG 50838 / CIP 108380 / JCM 13579 / CDC 945)</name>
    <dbReference type="NCBI Taxonomy" id="679197"/>
    <lineage>
        <taxon>Bacteria</taxon>
        <taxon>Bacillati</taxon>
        <taxon>Actinomycetota</taxon>
        <taxon>Actinomycetes</taxon>
        <taxon>Mycobacteriales</taxon>
        <taxon>Segniliparaceae</taxon>
        <taxon>Segniliparus</taxon>
    </lineage>
</organism>
<name>U1N970_SEGRC</name>